<reference evidence="1" key="1">
    <citation type="submission" date="2024-12" db="EMBL/GenBank/DDBJ databases">
        <title>Comparative genomics and development of molecular markers within Purpureocillium lilacinum and among Purpureocillium species.</title>
        <authorList>
            <person name="Yeh Z.-Y."/>
            <person name="Ni N.-T."/>
            <person name="Lo P.-H."/>
            <person name="Mushyakhwo K."/>
            <person name="Lin C.-F."/>
            <person name="Nai Y.-S."/>
        </authorList>
    </citation>
    <scope>NUCLEOTIDE SEQUENCE</scope>
    <source>
        <strain evidence="1">NCHU-NPUST-175</strain>
    </source>
</reference>
<evidence type="ECO:0000313" key="2">
    <source>
        <dbReference type="Proteomes" id="UP001638806"/>
    </source>
</evidence>
<dbReference type="Proteomes" id="UP001638806">
    <property type="component" value="Unassembled WGS sequence"/>
</dbReference>
<gene>
    <name evidence="1" type="ORF">ACCO45_006713</name>
</gene>
<sequence length="214" mass="23186">MADSQPGGFLHYLAPSDRHTGSNIRSQRIGPDPIPETATQAAPQRMSTAHVAQHRKEIRASDDDTADPCPGHVARVRLAPVLPRSAVLQLFDNDTGRMEEGTANRNGMLDAGSPSRLCKWSSYRAVLGGQATSRQRELKGALLGWPFPPEYTPNVPSKQLTNDSFKVSCLTHSPLLSVNSPGDRIFMHAQVFVEQFNSSNAAATATRGARTGRT</sequence>
<protein>
    <submittedName>
        <fullName evidence="1">Uncharacterized protein</fullName>
    </submittedName>
</protein>
<comment type="caution">
    <text evidence="1">The sequence shown here is derived from an EMBL/GenBank/DDBJ whole genome shotgun (WGS) entry which is preliminary data.</text>
</comment>
<dbReference type="EMBL" id="JBGNUJ010000006">
    <property type="protein sequence ID" value="KAL3958551.1"/>
    <property type="molecule type" value="Genomic_DNA"/>
</dbReference>
<organism evidence="1 2">
    <name type="scientific">Purpureocillium lilacinum</name>
    <name type="common">Paecilomyces lilacinus</name>
    <dbReference type="NCBI Taxonomy" id="33203"/>
    <lineage>
        <taxon>Eukaryota</taxon>
        <taxon>Fungi</taxon>
        <taxon>Dikarya</taxon>
        <taxon>Ascomycota</taxon>
        <taxon>Pezizomycotina</taxon>
        <taxon>Sordariomycetes</taxon>
        <taxon>Hypocreomycetidae</taxon>
        <taxon>Hypocreales</taxon>
        <taxon>Ophiocordycipitaceae</taxon>
        <taxon>Purpureocillium</taxon>
    </lineage>
</organism>
<name>A0ACC4DQN6_PURLI</name>
<evidence type="ECO:0000313" key="1">
    <source>
        <dbReference type="EMBL" id="KAL3958551.1"/>
    </source>
</evidence>
<keyword evidence="2" id="KW-1185">Reference proteome</keyword>
<proteinExistence type="predicted"/>
<accession>A0ACC4DQN6</accession>